<gene>
    <name evidence="2" type="ORF">CU097_010445</name>
</gene>
<organism evidence="2 3">
    <name type="scientific">Rhizopus azygosporus</name>
    <name type="common">Rhizopus microsporus var. azygosporus</name>
    <dbReference type="NCBI Taxonomy" id="86630"/>
    <lineage>
        <taxon>Eukaryota</taxon>
        <taxon>Fungi</taxon>
        <taxon>Fungi incertae sedis</taxon>
        <taxon>Mucoromycota</taxon>
        <taxon>Mucoromycotina</taxon>
        <taxon>Mucoromycetes</taxon>
        <taxon>Mucorales</taxon>
        <taxon>Mucorineae</taxon>
        <taxon>Rhizopodaceae</taxon>
        <taxon>Rhizopus</taxon>
    </lineage>
</organism>
<dbReference type="SUPFAM" id="SSF82704">
    <property type="entry name" value="AlbA-like"/>
    <property type="match status" value="1"/>
</dbReference>
<dbReference type="Proteomes" id="UP000252139">
    <property type="component" value="Unassembled WGS sequence"/>
</dbReference>
<sequence>MLNPLANEFKPVLAESSSSSKKDKERRHSSSHHKAGIADNSKKQPLKDNASNAKKQGTSKKKGNSSSKRQKPEANKRRPSRQETTSLEDQFKQEAKFIAIEAAINPMYRNEKQLEHGYERYIDWINRSLKLYDIITVVGMDTAIVDVVSIVTILQDRKIGVHEEVETFTMDQGNGRKSSCIQVKLHSYF</sequence>
<dbReference type="GO" id="GO:0003676">
    <property type="term" value="F:nucleic acid binding"/>
    <property type="evidence" value="ECO:0007669"/>
    <property type="project" value="InterPro"/>
</dbReference>
<dbReference type="InterPro" id="IPR036882">
    <property type="entry name" value="Alba-like_dom_sf"/>
</dbReference>
<name>A0A367JAF1_RHIAZ</name>
<evidence type="ECO:0000313" key="3">
    <source>
        <dbReference type="Proteomes" id="UP000252139"/>
    </source>
</evidence>
<protein>
    <submittedName>
        <fullName evidence="2">Uncharacterized protein</fullName>
    </submittedName>
</protein>
<comment type="caution">
    <text evidence="2">The sequence shown here is derived from an EMBL/GenBank/DDBJ whole genome shotgun (WGS) entry which is preliminary data.</text>
</comment>
<dbReference type="Gene3D" id="3.30.110.20">
    <property type="entry name" value="Alba-like domain"/>
    <property type="match status" value="1"/>
</dbReference>
<dbReference type="AlphaFoldDB" id="A0A367JAF1"/>
<evidence type="ECO:0000256" key="1">
    <source>
        <dbReference type="SAM" id="MobiDB-lite"/>
    </source>
</evidence>
<proteinExistence type="predicted"/>
<accession>A0A367JAF1</accession>
<reference evidence="2 3" key="1">
    <citation type="journal article" date="2018" name="G3 (Bethesda)">
        <title>Phylogenetic and Phylogenomic Definition of Rhizopus Species.</title>
        <authorList>
            <person name="Gryganskyi A.P."/>
            <person name="Golan J."/>
            <person name="Dolatabadi S."/>
            <person name="Mondo S."/>
            <person name="Robb S."/>
            <person name="Idnurm A."/>
            <person name="Muszewska A."/>
            <person name="Steczkiewicz K."/>
            <person name="Masonjones S."/>
            <person name="Liao H.L."/>
            <person name="Gajdeczka M.T."/>
            <person name="Anike F."/>
            <person name="Vuek A."/>
            <person name="Anishchenko I.M."/>
            <person name="Voigt K."/>
            <person name="de Hoog G.S."/>
            <person name="Smith M.E."/>
            <person name="Heitman J."/>
            <person name="Vilgalys R."/>
            <person name="Stajich J.E."/>
        </authorList>
    </citation>
    <scope>NUCLEOTIDE SEQUENCE [LARGE SCALE GENOMIC DNA]</scope>
    <source>
        <strain evidence="2 3">CBS 357.93</strain>
    </source>
</reference>
<evidence type="ECO:0000313" key="2">
    <source>
        <dbReference type="EMBL" id="RCH86908.1"/>
    </source>
</evidence>
<feature type="region of interest" description="Disordered" evidence="1">
    <location>
        <begin position="1"/>
        <end position="88"/>
    </location>
</feature>
<keyword evidence="3" id="KW-1185">Reference proteome</keyword>
<dbReference type="OrthoDB" id="2269081at2759"/>
<dbReference type="EMBL" id="PJQL01001770">
    <property type="protein sequence ID" value="RCH86908.1"/>
    <property type="molecule type" value="Genomic_DNA"/>
</dbReference>